<keyword evidence="3" id="KW-1185">Reference proteome</keyword>
<proteinExistence type="predicted"/>
<gene>
    <name evidence="2" type="ORF">WMY93_003347</name>
</gene>
<evidence type="ECO:0000313" key="3">
    <source>
        <dbReference type="Proteomes" id="UP001460270"/>
    </source>
</evidence>
<organism evidence="2 3">
    <name type="scientific">Mugilogobius chulae</name>
    <name type="common">yellowstripe goby</name>
    <dbReference type="NCBI Taxonomy" id="88201"/>
    <lineage>
        <taxon>Eukaryota</taxon>
        <taxon>Metazoa</taxon>
        <taxon>Chordata</taxon>
        <taxon>Craniata</taxon>
        <taxon>Vertebrata</taxon>
        <taxon>Euteleostomi</taxon>
        <taxon>Actinopterygii</taxon>
        <taxon>Neopterygii</taxon>
        <taxon>Teleostei</taxon>
        <taxon>Neoteleostei</taxon>
        <taxon>Acanthomorphata</taxon>
        <taxon>Gobiaria</taxon>
        <taxon>Gobiiformes</taxon>
        <taxon>Gobioidei</taxon>
        <taxon>Gobiidae</taxon>
        <taxon>Gobionellinae</taxon>
        <taxon>Mugilogobius</taxon>
    </lineage>
</organism>
<dbReference type="AlphaFoldDB" id="A0AAW0Q232"/>
<evidence type="ECO:0000256" key="1">
    <source>
        <dbReference type="SAM" id="MobiDB-lite"/>
    </source>
</evidence>
<accession>A0AAW0Q232</accession>
<sequence length="108" mass="12116">MTNDLQQGDVSKWSRLSAGQLQVKSPNTRLTFTVQSPRLKQRVVRDGKGKWIMELMECSERGTLYGNWSSALDLSFNTFGTSNQQGFSETDKPPVSANGDGRAWMLTR</sequence>
<feature type="region of interest" description="Disordered" evidence="1">
    <location>
        <begin position="83"/>
        <end position="108"/>
    </location>
</feature>
<reference evidence="3" key="1">
    <citation type="submission" date="2024-04" db="EMBL/GenBank/DDBJ databases">
        <title>Salinicola lusitanus LLJ914,a marine bacterium isolated from the Okinawa Trough.</title>
        <authorList>
            <person name="Li J."/>
        </authorList>
    </citation>
    <scope>NUCLEOTIDE SEQUENCE [LARGE SCALE GENOMIC DNA]</scope>
</reference>
<name>A0AAW0Q232_9GOBI</name>
<evidence type="ECO:0000313" key="2">
    <source>
        <dbReference type="EMBL" id="KAK7940021.1"/>
    </source>
</evidence>
<dbReference type="Proteomes" id="UP001460270">
    <property type="component" value="Unassembled WGS sequence"/>
</dbReference>
<comment type="caution">
    <text evidence="2">The sequence shown here is derived from an EMBL/GenBank/DDBJ whole genome shotgun (WGS) entry which is preliminary data.</text>
</comment>
<protein>
    <submittedName>
        <fullName evidence="2">Uncharacterized protein</fullName>
    </submittedName>
</protein>
<dbReference type="EMBL" id="JBBPFD010000002">
    <property type="protein sequence ID" value="KAK7940021.1"/>
    <property type="molecule type" value="Genomic_DNA"/>
</dbReference>